<evidence type="ECO:0008006" key="4">
    <source>
        <dbReference type="Google" id="ProtNLM"/>
    </source>
</evidence>
<protein>
    <recommendedName>
        <fullName evidence="4">DUF732 domain-containing protein</fullName>
    </recommendedName>
</protein>
<keyword evidence="1" id="KW-1133">Transmembrane helix</keyword>
<name>A0ABY3W9D7_9MICC</name>
<keyword evidence="1" id="KW-0812">Transmembrane</keyword>
<keyword evidence="1" id="KW-0472">Membrane</keyword>
<dbReference type="Proteomes" id="UP000829069">
    <property type="component" value="Chromosome"/>
</dbReference>
<keyword evidence="3" id="KW-1185">Reference proteome</keyword>
<dbReference type="EMBL" id="CP093326">
    <property type="protein sequence ID" value="UNK46974.1"/>
    <property type="molecule type" value="Genomic_DNA"/>
</dbReference>
<sequence>MSTGAEQQSPRHRSVLYVVVTVVLVILAVWAVIAFSTARESQRAEEKATELVQVLQDAGATAAPSPEVVARVLGDDGGAVCADPNRALSRSTLYGLLTNGASGPGIRPVLVDNAVFRGQLAIIKVYCPDELKEFQQFVDSLNTTDSANG</sequence>
<proteinExistence type="predicted"/>
<reference evidence="2 3" key="1">
    <citation type="submission" date="2022-03" db="EMBL/GenBank/DDBJ databases">
        <title>Isotopic signatures of nitrous oxide derived from detoxification processes.</title>
        <authorList>
            <person name="Behrendt U."/>
            <person name="Buchen C."/>
            <person name="Well R."/>
            <person name="Ulrich A."/>
            <person name="Rohe L."/>
            <person name="Kolb S."/>
            <person name="Schloter M."/>
            <person name="Horn M.A."/>
            <person name="Augustin J."/>
        </authorList>
    </citation>
    <scope>NUCLEOTIDE SEQUENCE [LARGE SCALE GENOMIC DNA]</scope>
    <source>
        <strain evidence="2 3">S4-C24</strain>
    </source>
</reference>
<feature type="transmembrane region" description="Helical" evidence="1">
    <location>
        <begin position="15"/>
        <end position="35"/>
    </location>
</feature>
<evidence type="ECO:0000313" key="2">
    <source>
        <dbReference type="EMBL" id="UNK46974.1"/>
    </source>
</evidence>
<evidence type="ECO:0000256" key="1">
    <source>
        <dbReference type="SAM" id="Phobius"/>
    </source>
</evidence>
<dbReference type="RefSeq" id="WP_241914839.1">
    <property type="nucleotide sequence ID" value="NZ_CP093326.1"/>
</dbReference>
<organism evidence="2 3">
    <name type="scientific">Arthrobacter sulfonylureivorans</name>
    <dbReference type="NCBI Taxonomy" id="2486855"/>
    <lineage>
        <taxon>Bacteria</taxon>
        <taxon>Bacillati</taxon>
        <taxon>Actinomycetota</taxon>
        <taxon>Actinomycetes</taxon>
        <taxon>Micrococcales</taxon>
        <taxon>Micrococcaceae</taxon>
        <taxon>Arthrobacter</taxon>
    </lineage>
</organism>
<gene>
    <name evidence="2" type="ORF">MNQ99_06380</name>
</gene>
<evidence type="ECO:0000313" key="3">
    <source>
        <dbReference type="Proteomes" id="UP000829069"/>
    </source>
</evidence>
<accession>A0ABY3W9D7</accession>